<dbReference type="Proteomes" id="UP001474421">
    <property type="component" value="Unassembled WGS sequence"/>
</dbReference>
<keyword evidence="6" id="KW-1185">Reference proteome</keyword>
<feature type="domain" description="C-type lectin" evidence="4">
    <location>
        <begin position="9"/>
        <end position="114"/>
    </location>
</feature>
<evidence type="ECO:0000313" key="6">
    <source>
        <dbReference type="Proteomes" id="UP001474421"/>
    </source>
</evidence>
<evidence type="ECO:0000313" key="5">
    <source>
        <dbReference type="EMBL" id="KAK9400366.1"/>
    </source>
</evidence>
<name>A0AAW1BDM3_CROAD</name>
<dbReference type="Gene3D" id="3.10.100.10">
    <property type="entry name" value="Mannose-Binding Protein A, subunit A"/>
    <property type="match status" value="1"/>
</dbReference>
<dbReference type="AlphaFoldDB" id="A0AAW1BDM3"/>
<reference evidence="5 6" key="1">
    <citation type="journal article" date="2024" name="Proc. Natl. Acad. Sci. U.S.A.">
        <title>The genetic regulatory architecture and epigenomic basis for age-related changes in rattlesnake venom.</title>
        <authorList>
            <person name="Hogan M.P."/>
            <person name="Holding M.L."/>
            <person name="Nystrom G.S."/>
            <person name="Colston T.J."/>
            <person name="Bartlett D.A."/>
            <person name="Mason A.J."/>
            <person name="Ellsworth S.A."/>
            <person name="Rautsaw R.M."/>
            <person name="Lawrence K.C."/>
            <person name="Strickland J.L."/>
            <person name="He B."/>
            <person name="Fraser P."/>
            <person name="Margres M.J."/>
            <person name="Gilbert D.M."/>
            <person name="Gibbs H.L."/>
            <person name="Parkinson C.L."/>
            <person name="Rokyta D.R."/>
        </authorList>
    </citation>
    <scope>NUCLEOTIDE SEQUENCE [LARGE SCALE GENOMIC DNA]</scope>
    <source>
        <strain evidence="5">DRR0105</strain>
    </source>
</reference>
<dbReference type="InterPro" id="IPR016187">
    <property type="entry name" value="CTDL_fold"/>
</dbReference>
<comment type="caution">
    <text evidence="5">The sequence shown here is derived from an EMBL/GenBank/DDBJ whole genome shotgun (WGS) entry which is preliminary data.</text>
</comment>
<evidence type="ECO:0000259" key="4">
    <source>
        <dbReference type="PROSITE" id="PS50041"/>
    </source>
</evidence>
<dbReference type="EMBL" id="JAOTOJ010000006">
    <property type="protein sequence ID" value="KAK9400366.1"/>
    <property type="molecule type" value="Genomic_DNA"/>
</dbReference>
<dbReference type="Pfam" id="PF00059">
    <property type="entry name" value="Lectin_C"/>
    <property type="match status" value="1"/>
</dbReference>
<dbReference type="InterPro" id="IPR050111">
    <property type="entry name" value="C-type_lectin/snaclec_domain"/>
</dbReference>
<keyword evidence="3" id="KW-1015">Disulfide bond</keyword>
<accession>A0AAW1BDM3</accession>
<dbReference type="PROSITE" id="PS00615">
    <property type="entry name" value="C_TYPE_LECTIN_1"/>
    <property type="match status" value="1"/>
</dbReference>
<dbReference type="InterPro" id="IPR018378">
    <property type="entry name" value="C-type_lectin_CS"/>
</dbReference>
<comment type="subcellular location">
    <subcellularLocation>
        <location evidence="1">Secreted</location>
    </subcellularLocation>
</comment>
<dbReference type="PROSITE" id="PS50041">
    <property type="entry name" value="C_TYPE_LECTIN_2"/>
    <property type="match status" value="1"/>
</dbReference>
<protein>
    <submittedName>
        <fullName evidence="5">C-type Lectin CRL</fullName>
    </submittedName>
</protein>
<dbReference type="InterPro" id="IPR016186">
    <property type="entry name" value="C-type_lectin-like/link_sf"/>
</dbReference>
<dbReference type="InterPro" id="IPR001304">
    <property type="entry name" value="C-type_lectin-like"/>
</dbReference>
<keyword evidence="2" id="KW-0964">Secreted</keyword>
<organism evidence="5 6">
    <name type="scientific">Crotalus adamanteus</name>
    <name type="common">Eastern diamondback rattlesnake</name>
    <dbReference type="NCBI Taxonomy" id="8729"/>
    <lineage>
        <taxon>Eukaryota</taxon>
        <taxon>Metazoa</taxon>
        <taxon>Chordata</taxon>
        <taxon>Craniata</taxon>
        <taxon>Vertebrata</taxon>
        <taxon>Euteleostomi</taxon>
        <taxon>Lepidosauria</taxon>
        <taxon>Squamata</taxon>
        <taxon>Bifurcata</taxon>
        <taxon>Unidentata</taxon>
        <taxon>Episquamata</taxon>
        <taxon>Toxicofera</taxon>
        <taxon>Serpentes</taxon>
        <taxon>Colubroidea</taxon>
        <taxon>Viperidae</taxon>
        <taxon>Crotalinae</taxon>
        <taxon>Crotalus</taxon>
    </lineage>
</organism>
<proteinExistence type="predicted"/>
<dbReference type="SMART" id="SM00034">
    <property type="entry name" value="CLECT"/>
    <property type="match status" value="1"/>
</dbReference>
<dbReference type="SUPFAM" id="SSF56436">
    <property type="entry name" value="C-type lectin-like"/>
    <property type="match status" value="1"/>
</dbReference>
<gene>
    <name evidence="5" type="ORF">NXF25_013385</name>
</gene>
<dbReference type="GO" id="GO:0005576">
    <property type="term" value="C:extracellular region"/>
    <property type="evidence" value="ECO:0007669"/>
    <property type="project" value="UniProtKB-SubCell"/>
</dbReference>
<evidence type="ECO:0000256" key="3">
    <source>
        <dbReference type="ARBA" id="ARBA00023157"/>
    </source>
</evidence>
<evidence type="ECO:0000256" key="1">
    <source>
        <dbReference type="ARBA" id="ARBA00004613"/>
    </source>
</evidence>
<dbReference type="PRINTS" id="PR01504">
    <property type="entry name" value="PNCREATITSAP"/>
</dbReference>
<dbReference type="PANTHER" id="PTHR22803">
    <property type="entry name" value="MANNOSE, PHOSPHOLIPASE, LECTIN RECEPTOR RELATED"/>
    <property type="match status" value="1"/>
</dbReference>
<sequence length="117" mass="14079">MPFFVVALSQMFCRKYKPGCHLASFHRYGESLEIAEYISDYHKGHAEVWIGLWDKKKDFSWEWTDRSCIDYLNWNKNQPDHYQNKEFCVELVSLSGYRLWNDQVCESKDAFLCQCKF</sequence>
<evidence type="ECO:0000256" key="2">
    <source>
        <dbReference type="ARBA" id="ARBA00022525"/>
    </source>
</evidence>